<evidence type="ECO:0000313" key="2">
    <source>
        <dbReference type="Proteomes" id="UP000199689"/>
    </source>
</evidence>
<gene>
    <name evidence="1" type="ORF">SAMN02910343_00222</name>
</gene>
<reference evidence="1 2" key="1">
    <citation type="submission" date="2016-10" db="EMBL/GenBank/DDBJ databases">
        <authorList>
            <person name="de Groot N.N."/>
        </authorList>
    </citation>
    <scope>NUCLEOTIDE SEQUENCE [LARGE SCALE GENOMIC DNA]</scope>
    <source>
        <strain evidence="1 2">DSM 15230</strain>
    </source>
</reference>
<dbReference type="Proteomes" id="UP000199689">
    <property type="component" value="Unassembled WGS sequence"/>
</dbReference>
<proteinExistence type="predicted"/>
<protein>
    <submittedName>
        <fullName evidence="1">Uncharacterized protein</fullName>
    </submittedName>
</protein>
<dbReference type="EMBL" id="FMXA01000003">
    <property type="protein sequence ID" value="SDA38291.1"/>
    <property type="molecule type" value="Genomic_DNA"/>
</dbReference>
<evidence type="ECO:0000313" key="1">
    <source>
        <dbReference type="EMBL" id="SDA38291.1"/>
    </source>
</evidence>
<dbReference type="AlphaFoldDB" id="A0A1G5UXD3"/>
<accession>A0A1G5UXD3</accession>
<organism evidence="1 2">
    <name type="scientific">Allisonella histaminiformans</name>
    <dbReference type="NCBI Taxonomy" id="209880"/>
    <lineage>
        <taxon>Bacteria</taxon>
        <taxon>Bacillati</taxon>
        <taxon>Bacillota</taxon>
        <taxon>Negativicutes</taxon>
        <taxon>Veillonellales</taxon>
        <taxon>Veillonellaceae</taxon>
        <taxon>Allisonella</taxon>
    </lineage>
</organism>
<sequence length="76" mass="8197">MPMVQEICLPAEQVRFTGHGQPMEMCKIGGRTGTGRNISAAGDFKLSGDVLSGGGIRHRRNKNPGALLRQDFICVI</sequence>
<keyword evidence="2" id="KW-1185">Reference proteome</keyword>
<name>A0A1G5UXD3_9FIRM</name>